<dbReference type="PROSITE" id="PS50178">
    <property type="entry name" value="ZF_FYVE"/>
    <property type="match status" value="1"/>
</dbReference>
<evidence type="ECO:0000259" key="6">
    <source>
        <dbReference type="PROSITE" id="PS50178"/>
    </source>
</evidence>
<dbReference type="eggNOG" id="KOG1818">
    <property type="taxonomic scope" value="Eukaryota"/>
</dbReference>
<dbReference type="GO" id="GO:0008270">
    <property type="term" value="F:zinc ion binding"/>
    <property type="evidence" value="ECO:0007669"/>
    <property type="project" value="UniProtKB-KW"/>
</dbReference>
<organism evidence="7">
    <name type="scientific">Aphanomyces invadans</name>
    <dbReference type="NCBI Taxonomy" id="157072"/>
    <lineage>
        <taxon>Eukaryota</taxon>
        <taxon>Sar</taxon>
        <taxon>Stramenopiles</taxon>
        <taxon>Oomycota</taxon>
        <taxon>Saprolegniomycetes</taxon>
        <taxon>Saprolegniales</taxon>
        <taxon>Verrucalvaceae</taxon>
        <taxon>Aphanomyces</taxon>
    </lineage>
</organism>
<dbReference type="RefSeq" id="XP_008869601.1">
    <property type="nucleotide sequence ID" value="XM_008871379.1"/>
</dbReference>
<dbReference type="PANTHER" id="PTHR43102:SF2">
    <property type="entry name" value="GAF DOMAIN-CONTAINING PROTEIN"/>
    <property type="match status" value="1"/>
</dbReference>
<evidence type="ECO:0000256" key="5">
    <source>
        <dbReference type="SAM" id="MobiDB-lite"/>
    </source>
</evidence>
<protein>
    <recommendedName>
        <fullName evidence="6">FYVE-type domain-containing protein</fullName>
    </recommendedName>
</protein>
<keyword evidence="1" id="KW-0479">Metal-binding</keyword>
<sequence length="810" mass="88383">MYYTDSLNYQKEVQTKQPTTGTTKHGPDARGRSNSQPGNAPSSHMSVSSSNSYGSGNGNSADGSSALYLFPMVEKMFRIKITEDIERDLRYLGQSRADALISEFDMTPVKEQKGVQLYELAEQEFYTMKAVVLTPKASIHDVMNLMDMATTNSFRDTMGDIFGSLFLDGAVLYASPKDITRPNESLTVNWMALRSSKSHMPHRDYVFLKYGDCFGRESSLDTDPHGSTSNSYVGASIWESIEFDGCGPLPESQNVVRLKFRRCGFVIEDSVTNDSLKVSFYLSESHPGRSTVSNLTKSWMTRLLLCVSEISATLMTKHLSEQTLLARHEFTKDGYCCFICLTKFTLMRRKHHCRVCGDVVCGKCSQMKSVRQNGVNKDVRICLQCSSASSVMSISTRNSSTSSNGFVQPNHKIRAMTSSSSSNSLFNGGGSSSVSSADSACGLDYTEGAYQKHKNVILEDTETPNSRQASPKIVLQPHYAGSPSNSSAASSGVSQVRYGPSTSSTPKPQPSSDLILLDQIDVQTLPSTLVAPPPSSSPSLTPPLLTISSSSTTALPSNAVIKENSIYTYALSYSLRQDWPKAPMPRNEAARLLKVRSLYLMDPDNQFQDMVDVASTTLSCSIAAICVIGDKTGFMLAKLGLGKREVSRNILFDAHTIMSTTPTIVLDATQDARFAENPLVVDGIIHFYVGIPLVTSDGMVVGSFSVADHVARKELTGDQLYFLQNLANLALRGIENNTAKYTNQTTTLSANPLSDVGGSTTATYSQALDEDLDLKRAANTMQELLNKAYATQVKVSMATTPVHHHQYAPK</sequence>
<keyword evidence="2 4" id="KW-0863">Zinc-finger</keyword>
<reference evidence="7" key="1">
    <citation type="submission" date="2013-12" db="EMBL/GenBank/DDBJ databases">
        <title>The Genome Sequence of Aphanomyces invadans NJM9701.</title>
        <authorList>
            <consortium name="The Broad Institute Genomics Platform"/>
            <person name="Russ C."/>
            <person name="Tyler B."/>
            <person name="van West P."/>
            <person name="Dieguez-Uribeondo J."/>
            <person name="Young S.K."/>
            <person name="Zeng Q."/>
            <person name="Gargeya S."/>
            <person name="Fitzgerald M."/>
            <person name="Abouelleil A."/>
            <person name="Alvarado L."/>
            <person name="Chapman S.B."/>
            <person name="Gainer-Dewar J."/>
            <person name="Goldberg J."/>
            <person name="Griggs A."/>
            <person name="Gujja S."/>
            <person name="Hansen M."/>
            <person name="Howarth C."/>
            <person name="Imamovic A."/>
            <person name="Ireland A."/>
            <person name="Larimer J."/>
            <person name="McCowan C."/>
            <person name="Murphy C."/>
            <person name="Pearson M."/>
            <person name="Poon T.W."/>
            <person name="Priest M."/>
            <person name="Roberts A."/>
            <person name="Saif S."/>
            <person name="Shea T."/>
            <person name="Sykes S."/>
            <person name="Wortman J."/>
            <person name="Nusbaum C."/>
            <person name="Birren B."/>
        </authorList>
    </citation>
    <scope>NUCLEOTIDE SEQUENCE [LARGE SCALE GENOMIC DNA]</scope>
    <source>
        <strain evidence="7">NJM9701</strain>
    </source>
</reference>
<dbReference type="Gene3D" id="3.30.450.40">
    <property type="match status" value="1"/>
</dbReference>
<dbReference type="EMBL" id="KI913962">
    <property type="protein sequence ID" value="ETW01753.1"/>
    <property type="molecule type" value="Genomic_DNA"/>
</dbReference>
<dbReference type="SMART" id="SM00064">
    <property type="entry name" value="FYVE"/>
    <property type="match status" value="1"/>
</dbReference>
<feature type="region of interest" description="Disordered" evidence="5">
    <location>
        <begin position="476"/>
        <end position="512"/>
    </location>
</feature>
<evidence type="ECO:0000256" key="2">
    <source>
        <dbReference type="ARBA" id="ARBA00022771"/>
    </source>
</evidence>
<dbReference type="VEuPathDB" id="FungiDB:H310_06355"/>
<dbReference type="InterPro" id="IPR011011">
    <property type="entry name" value="Znf_FYVE_PHD"/>
</dbReference>
<evidence type="ECO:0000256" key="3">
    <source>
        <dbReference type="ARBA" id="ARBA00022833"/>
    </source>
</evidence>
<evidence type="ECO:0000256" key="1">
    <source>
        <dbReference type="ARBA" id="ARBA00022723"/>
    </source>
</evidence>
<dbReference type="SUPFAM" id="SSF57903">
    <property type="entry name" value="FYVE/PHD zinc finger"/>
    <property type="match status" value="1"/>
</dbReference>
<evidence type="ECO:0000313" key="7">
    <source>
        <dbReference type="EMBL" id="ETW01753.1"/>
    </source>
</evidence>
<dbReference type="Gene3D" id="3.30.40.10">
    <property type="entry name" value="Zinc/RING finger domain, C3HC4 (zinc finger)"/>
    <property type="match status" value="1"/>
</dbReference>
<dbReference type="InterPro" id="IPR017455">
    <property type="entry name" value="Znf_FYVE-rel"/>
</dbReference>
<feature type="compositionally biased region" description="Low complexity" evidence="5">
    <location>
        <begin position="480"/>
        <end position="512"/>
    </location>
</feature>
<dbReference type="OrthoDB" id="303614at2759"/>
<dbReference type="InterPro" id="IPR013083">
    <property type="entry name" value="Znf_RING/FYVE/PHD"/>
</dbReference>
<dbReference type="InterPro" id="IPR029016">
    <property type="entry name" value="GAF-like_dom_sf"/>
</dbReference>
<dbReference type="STRING" id="157072.A0A024U824"/>
<dbReference type="GeneID" id="20083405"/>
<dbReference type="Pfam" id="PF01363">
    <property type="entry name" value="FYVE"/>
    <property type="match status" value="1"/>
</dbReference>
<dbReference type="InterPro" id="IPR023393">
    <property type="entry name" value="START-like_dom_sf"/>
</dbReference>
<feature type="compositionally biased region" description="Polar residues" evidence="5">
    <location>
        <begin position="1"/>
        <end position="23"/>
    </location>
</feature>
<dbReference type="SUPFAM" id="SSF55781">
    <property type="entry name" value="GAF domain-like"/>
    <property type="match status" value="1"/>
</dbReference>
<feature type="domain" description="FYVE-type" evidence="6">
    <location>
        <begin position="331"/>
        <end position="390"/>
    </location>
</feature>
<keyword evidence="3" id="KW-0862">Zinc</keyword>
<feature type="compositionally biased region" description="Low complexity" evidence="5">
    <location>
        <begin position="39"/>
        <end position="58"/>
    </location>
</feature>
<proteinExistence type="predicted"/>
<dbReference type="InterPro" id="IPR000306">
    <property type="entry name" value="Znf_FYVE"/>
</dbReference>
<accession>A0A024U824</accession>
<dbReference type="AlphaFoldDB" id="A0A024U824"/>
<feature type="region of interest" description="Disordered" evidence="5">
    <location>
        <begin position="1"/>
        <end position="58"/>
    </location>
</feature>
<dbReference type="Gene3D" id="3.30.530.20">
    <property type="match status" value="1"/>
</dbReference>
<dbReference type="PANTHER" id="PTHR43102">
    <property type="entry name" value="SLR1143 PROTEIN"/>
    <property type="match status" value="1"/>
</dbReference>
<name>A0A024U824_9STRA</name>
<evidence type="ECO:0000256" key="4">
    <source>
        <dbReference type="PROSITE-ProRule" id="PRU00091"/>
    </source>
</evidence>
<gene>
    <name evidence="7" type="ORF">H310_06355</name>
</gene>